<keyword evidence="1" id="KW-0812">Transmembrane</keyword>
<dbReference type="SUPFAM" id="SSF50998">
    <property type="entry name" value="Quinoprotein alcohol dehydrogenase-like"/>
    <property type="match status" value="1"/>
</dbReference>
<dbReference type="InterPro" id="IPR011047">
    <property type="entry name" value="Quinoprotein_ADH-like_sf"/>
</dbReference>
<feature type="transmembrane region" description="Helical" evidence="1">
    <location>
        <begin position="41"/>
        <end position="60"/>
    </location>
</feature>
<proteinExistence type="predicted"/>
<sequence>MPTAAPAVHAEGMVAAVPLIDLDRPPPAPAETTAVVRSRPALLLTVLVTALLALGGSVAVTPGLTPVLAVADPVSSAELGAGSLFLSTPAEVRRYDLPGGAQRWTRTFDQAVQNLWVDDANGMVLVLSGGGDQRLTALDSGSGRPLWADESEDTVVITVTGGGVLIQSGVNGEGTLRLVGARSGRAIWTRAVDPAGFLGPDELYEGGSPWIVAVGSTGQVVVLSYADGRELSRGNLGLGSEQAADRTLPANSAQVSVVGDRLYLSRRVRGRASLTAYSVSPLKALWRAEGGPIGTVTDCGPVLCVADTRWVSAIDPAGGAVRWQQPAWGIAYRYDGDRLFAYDNQEDAEAALIDAGTGRVLHPLGHSRQLGRLILRTEGVRTWVSVPDPATGDLRTAGSMAHVAWFRCQAGGDYLLCPTLTGETAVWRVR</sequence>
<dbReference type="Proteomes" id="UP001602245">
    <property type="component" value="Unassembled WGS sequence"/>
</dbReference>
<dbReference type="InterPro" id="IPR015943">
    <property type="entry name" value="WD40/YVTN_repeat-like_dom_sf"/>
</dbReference>
<dbReference type="EMBL" id="JBIAZU010000003">
    <property type="protein sequence ID" value="MFF5291299.1"/>
    <property type="molecule type" value="Genomic_DNA"/>
</dbReference>
<evidence type="ECO:0000256" key="1">
    <source>
        <dbReference type="SAM" id="Phobius"/>
    </source>
</evidence>
<keyword evidence="4" id="KW-1185">Reference proteome</keyword>
<evidence type="ECO:0000313" key="4">
    <source>
        <dbReference type="Proteomes" id="UP001602245"/>
    </source>
</evidence>
<accession>A0ABW6WF56</accession>
<dbReference type="RefSeq" id="WP_084699246.1">
    <property type="nucleotide sequence ID" value="NZ_JBIAZU010000003.1"/>
</dbReference>
<organism evidence="3 4">
    <name type="scientific">Paractinoplanes globisporus</name>
    <dbReference type="NCBI Taxonomy" id="113565"/>
    <lineage>
        <taxon>Bacteria</taxon>
        <taxon>Bacillati</taxon>
        <taxon>Actinomycetota</taxon>
        <taxon>Actinomycetes</taxon>
        <taxon>Micromonosporales</taxon>
        <taxon>Micromonosporaceae</taxon>
        <taxon>Paractinoplanes</taxon>
    </lineage>
</organism>
<keyword evidence="1" id="KW-1133">Transmembrane helix</keyword>
<name>A0ABW6WF56_9ACTN</name>
<feature type="domain" description="Pyrrolo-quinoline quinone repeat" evidence="2">
    <location>
        <begin position="91"/>
        <end position="324"/>
    </location>
</feature>
<dbReference type="Gene3D" id="2.130.10.10">
    <property type="entry name" value="YVTN repeat-like/Quinoprotein amine dehydrogenase"/>
    <property type="match status" value="1"/>
</dbReference>
<dbReference type="InterPro" id="IPR002372">
    <property type="entry name" value="PQQ_rpt_dom"/>
</dbReference>
<reference evidence="3 4" key="1">
    <citation type="submission" date="2024-10" db="EMBL/GenBank/DDBJ databases">
        <title>The Natural Products Discovery Center: Release of the First 8490 Sequenced Strains for Exploring Actinobacteria Biosynthetic Diversity.</title>
        <authorList>
            <person name="Kalkreuter E."/>
            <person name="Kautsar S.A."/>
            <person name="Yang D."/>
            <person name="Bader C.D."/>
            <person name="Teijaro C.N."/>
            <person name="Fluegel L."/>
            <person name="Davis C.M."/>
            <person name="Simpson J.R."/>
            <person name="Lauterbach L."/>
            <person name="Steele A.D."/>
            <person name="Gui C."/>
            <person name="Meng S."/>
            <person name="Li G."/>
            <person name="Viehrig K."/>
            <person name="Ye F."/>
            <person name="Su P."/>
            <person name="Kiefer A.F."/>
            <person name="Nichols A."/>
            <person name="Cepeda A.J."/>
            <person name="Yan W."/>
            <person name="Fan B."/>
            <person name="Jiang Y."/>
            <person name="Adhikari A."/>
            <person name="Zheng C.-J."/>
            <person name="Schuster L."/>
            <person name="Cowan T.M."/>
            <person name="Smanski M.J."/>
            <person name="Chevrette M.G."/>
            <person name="De Carvalho L.P.S."/>
            <person name="Shen B."/>
        </authorList>
    </citation>
    <scope>NUCLEOTIDE SEQUENCE [LARGE SCALE GENOMIC DNA]</scope>
    <source>
        <strain evidence="3 4">NPDC000087</strain>
    </source>
</reference>
<protein>
    <submittedName>
        <fullName evidence="3">PQQ-binding-like beta-propeller repeat protein</fullName>
    </submittedName>
</protein>
<evidence type="ECO:0000259" key="2">
    <source>
        <dbReference type="Pfam" id="PF13360"/>
    </source>
</evidence>
<evidence type="ECO:0000313" key="3">
    <source>
        <dbReference type="EMBL" id="MFF5291299.1"/>
    </source>
</evidence>
<gene>
    <name evidence="3" type="ORF">ACFY35_17800</name>
</gene>
<keyword evidence="1" id="KW-0472">Membrane</keyword>
<dbReference type="Pfam" id="PF13360">
    <property type="entry name" value="PQQ_2"/>
    <property type="match status" value="1"/>
</dbReference>
<comment type="caution">
    <text evidence="3">The sequence shown here is derived from an EMBL/GenBank/DDBJ whole genome shotgun (WGS) entry which is preliminary data.</text>
</comment>